<keyword evidence="5" id="KW-1185">Reference proteome</keyword>
<feature type="domain" description="DUF4142" evidence="3">
    <location>
        <begin position="42"/>
        <end position="177"/>
    </location>
</feature>
<feature type="region of interest" description="Disordered" evidence="1">
    <location>
        <begin position="21"/>
        <end position="44"/>
    </location>
</feature>
<dbReference type="Pfam" id="PF13628">
    <property type="entry name" value="DUF4142"/>
    <property type="match status" value="1"/>
</dbReference>
<evidence type="ECO:0000313" key="5">
    <source>
        <dbReference type="Proteomes" id="UP000235994"/>
    </source>
</evidence>
<sequence>MKTRHLTATLLASLTLAAAHAAQAQTAPTAPPTAPEARLDSADRDFLENAAQAGNLEIAGSKLALEKAQDPDVKAFAQKMIDEHGKAGQELATLAKSKGYDAPTDPSLVQQAKLKALGLRDDSFDKAYVDEIGVSAHQDAVKEFEEASNEAKDPDVKQFATQTLPVLQQHLEAAQALQQRFNAAKK</sequence>
<dbReference type="Gene3D" id="1.20.1260.10">
    <property type="match status" value="1"/>
</dbReference>
<evidence type="ECO:0000256" key="1">
    <source>
        <dbReference type="SAM" id="MobiDB-lite"/>
    </source>
</evidence>
<organism evidence="4 5">
    <name type="scientific">Achromobacter pulmonis</name>
    <dbReference type="NCBI Taxonomy" id="1389932"/>
    <lineage>
        <taxon>Bacteria</taxon>
        <taxon>Pseudomonadati</taxon>
        <taxon>Pseudomonadota</taxon>
        <taxon>Betaproteobacteria</taxon>
        <taxon>Burkholderiales</taxon>
        <taxon>Alcaligenaceae</taxon>
        <taxon>Achromobacter</taxon>
    </lineage>
</organism>
<dbReference type="PANTHER" id="PTHR38593:SF1">
    <property type="entry name" value="BLR2558 PROTEIN"/>
    <property type="match status" value="1"/>
</dbReference>
<feature type="signal peptide" evidence="2">
    <location>
        <begin position="1"/>
        <end position="21"/>
    </location>
</feature>
<dbReference type="InterPro" id="IPR025419">
    <property type="entry name" value="DUF4142"/>
</dbReference>
<name>A0A2N8KMB5_9BURK</name>
<dbReference type="RefSeq" id="WP_102772656.1">
    <property type="nucleotide sequence ID" value="NZ_POQS01000002.1"/>
</dbReference>
<evidence type="ECO:0000256" key="2">
    <source>
        <dbReference type="SAM" id="SignalP"/>
    </source>
</evidence>
<dbReference type="InterPro" id="IPR012347">
    <property type="entry name" value="Ferritin-like"/>
</dbReference>
<gene>
    <name evidence="4" type="ORF">C1I89_10470</name>
</gene>
<feature type="chain" id="PRO_5014899244" evidence="2">
    <location>
        <begin position="22"/>
        <end position="186"/>
    </location>
</feature>
<dbReference type="AlphaFoldDB" id="A0A2N8KMB5"/>
<dbReference type="EMBL" id="POQS01000002">
    <property type="protein sequence ID" value="PND34593.1"/>
    <property type="molecule type" value="Genomic_DNA"/>
</dbReference>
<comment type="caution">
    <text evidence="4">The sequence shown here is derived from an EMBL/GenBank/DDBJ whole genome shotgun (WGS) entry which is preliminary data.</text>
</comment>
<evidence type="ECO:0000313" key="4">
    <source>
        <dbReference type="EMBL" id="PND34593.1"/>
    </source>
</evidence>
<protein>
    <submittedName>
        <fullName evidence="4">DUF305 domain-containing protein</fullName>
    </submittedName>
</protein>
<dbReference type="Proteomes" id="UP000235994">
    <property type="component" value="Unassembled WGS sequence"/>
</dbReference>
<dbReference type="PANTHER" id="PTHR38593">
    <property type="entry name" value="BLR2558 PROTEIN"/>
    <property type="match status" value="1"/>
</dbReference>
<evidence type="ECO:0000259" key="3">
    <source>
        <dbReference type="Pfam" id="PF13628"/>
    </source>
</evidence>
<accession>A0A2N8KMB5</accession>
<reference evidence="4 5" key="1">
    <citation type="submission" date="2018-01" db="EMBL/GenBank/DDBJ databases">
        <title>The draft genome of an aniline degradation strain ANB-1.</title>
        <authorList>
            <person name="Zhang L."/>
            <person name="Jiang J."/>
        </authorList>
    </citation>
    <scope>NUCLEOTIDE SEQUENCE [LARGE SCALE GENOMIC DNA]</scope>
    <source>
        <strain evidence="4 5">ANB-1</strain>
    </source>
</reference>
<keyword evidence="2" id="KW-0732">Signal</keyword>
<proteinExistence type="predicted"/>